<keyword evidence="2" id="KW-1185">Reference proteome</keyword>
<dbReference type="EMBL" id="PJNB01000001">
    <property type="protein sequence ID" value="PKW18042.1"/>
    <property type="molecule type" value="Genomic_DNA"/>
</dbReference>
<proteinExistence type="predicted"/>
<protein>
    <submittedName>
        <fullName evidence="1">Uncharacterized protein</fullName>
    </submittedName>
</protein>
<name>A0A2N3Y538_SACSN</name>
<sequence>MDSRTRLRPDNPAEVYRYWPARTVPVPVGLPVNAVQVAAPVEVVSEGGGLAGFVEGAVGSTGGPCGVGVAE</sequence>
<comment type="caution">
    <text evidence="1">The sequence shown here is derived from an EMBL/GenBank/DDBJ whole genome shotgun (WGS) entry which is preliminary data.</text>
</comment>
<organism evidence="1 2">
    <name type="scientific">Saccharopolyspora spinosa</name>
    <dbReference type="NCBI Taxonomy" id="60894"/>
    <lineage>
        <taxon>Bacteria</taxon>
        <taxon>Bacillati</taxon>
        <taxon>Actinomycetota</taxon>
        <taxon>Actinomycetes</taxon>
        <taxon>Pseudonocardiales</taxon>
        <taxon>Pseudonocardiaceae</taxon>
        <taxon>Saccharopolyspora</taxon>
    </lineage>
</organism>
<gene>
    <name evidence="1" type="ORF">A8926_6096</name>
</gene>
<accession>A0A2N3Y538</accession>
<evidence type="ECO:0000313" key="1">
    <source>
        <dbReference type="EMBL" id="PKW18042.1"/>
    </source>
</evidence>
<dbReference type="Proteomes" id="UP000233786">
    <property type="component" value="Unassembled WGS sequence"/>
</dbReference>
<dbReference type="AlphaFoldDB" id="A0A2N3Y538"/>
<reference evidence="1" key="1">
    <citation type="submission" date="2017-12" db="EMBL/GenBank/DDBJ databases">
        <title>Sequencing the genomes of 1000 Actinobacteria strains.</title>
        <authorList>
            <person name="Klenk H.-P."/>
        </authorList>
    </citation>
    <scope>NUCLEOTIDE SEQUENCE [LARGE SCALE GENOMIC DNA]</scope>
    <source>
        <strain evidence="1">DSM 44228</strain>
    </source>
</reference>
<evidence type="ECO:0000313" key="2">
    <source>
        <dbReference type="Proteomes" id="UP000233786"/>
    </source>
</evidence>